<organism evidence="2 3">
    <name type="scientific">Schizopora paradoxa</name>
    <dbReference type="NCBI Taxonomy" id="27342"/>
    <lineage>
        <taxon>Eukaryota</taxon>
        <taxon>Fungi</taxon>
        <taxon>Dikarya</taxon>
        <taxon>Basidiomycota</taxon>
        <taxon>Agaricomycotina</taxon>
        <taxon>Agaricomycetes</taxon>
        <taxon>Hymenochaetales</taxon>
        <taxon>Schizoporaceae</taxon>
        <taxon>Schizopora</taxon>
    </lineage>
</organism>
<feature type="transmembrane region" description="Helical" evidence="1">
    <location>
        <begin position="136"/>
        <end position="152"/>
    </location>
</feature>
<accession>A0A0H2RU00</accession>
<dbReference type="Proteomes" id="UP000053477">
    <property type="component" value="Unassembled WGS sequence"/>
</dbReference>
<dbReference type="STRING" id="27342.A0A0H2RU00"/>
<feature type="transmembrane region" description="Helical" evidence="1">
    <location>
        <begin position="110"/>
        <end position="130"/>
    </location>
</feature>
<dbReference type="PANTHER" id="PTHR33927:SF1">
    <property type="entry name" value="TRANSMEMBRANE PROTEIN"/>
    <property type="match status" value="1"/>
</dbReference>
<dbReference type="EMBL" id="KQ085934">
    <property type="protein sequence ID" value="KLO15077.1"/>
    <property type="molecule type" value="Genomic_DNA"/>
</dbReference>
<evidence type="ECO:0000313" key="2">
    <source>
        <dbReference type="EMBL" id="KLO15077.1"/>
    </source>
</evidence>
<dbReference type="InParanoid" id="A0A0H2RU00"/>
<dbReference type="OrthoDB" id="3142841at2759"/>
<gene>
    <name evidence="2" type="ORF">SCHPADRAFT_902648</name>
</gene>
<dbReference type="InterPro" id="IPR052979">
    <property type="entry name" value="Adenylate-forming_domain"/>
</dbReference>
<protein>
    <recommendedName>
        <fullName evidence="4">Non-ribosomal peptide synthetase</fullName>
    </recommendedName>
</protein>
<proteinExistence type="predicted"/>
<sequence length="520" mass="58403">MSSNAALNDAEAGVAEKVFAVDLLPPPPALESANSGATTRVNSVQDLKALPPPLPIDEKPLADVKKDGDVKVTLTGTDGKPPAKKPSPPKWKRASRWVRFKLWYNTYRKFFTFVVTMNAIGLVLAAANVWKYPRQYTGAFVLGNLLTAILVRNELFGRFLYLIVNTFFAKWTPLSFRLACTSVLQHLGGIHSGCAVSGFGWLIFRVVLIFINHRNTHDAILITGVTTNIAVAVSIASAFPWVRNTHHNIFERHHRFIGWLGLLSTWVFVILGDIYNPDTHNWDPNGTHIIRQQDFWFSFGMTVFILIPWFTVREVKVDIEIPSPKVAVLRFERGMQQGLLARISRSSVMEYHAFGIISEGTHAKYHYLICGVQGDFTRSLVNDPPTHIWTRQLKFAGVSNTSTLYKRGIRVCTGTGLGAALSTCLQSPNWYLIWIGSDQEKTFGPTISGLIHRNLGPERLCLWDSKKRGGRPDVMKLVRDAYHTWQAEVVFITSNYQGNQELMEGCKEEGIPAFGTLWDF</sequence>
<keyword evidence="1" id="KW-0812">Transmembrane</keyword>
<keyword evidence="3" id="KW-1185">Reference proteome</keyword>
<keyword evidence="1" id="KW-1133">Transmembrane helix</keyword>
<feature type="transmembrane region" description="Helical" evidence="1">
    <location>
        <begin position="295"/>
        <end position="312"/>
    </location>
</feature>
<feature type="transmembrane region" description="Helical" evidence="1">
    <location>
        <begin position="190"/>
        <end position="212"/>
    </location>
</feature>
<name>A0A0H2RU00_9AGAM</name>
<evidence type="ECO:0000313" key="3">
    <source>
        <dbReference type="Proteomes" id="UP000053477"/>
    </source>
</evidence>
<feature type="transmembrane region" description="Helical" evidence="1">
    <location>
        <begin position="219"/>
        <end position="241"/>
    </location>
</feature>
<dbReference type="PANTHER" id="PTHR33927">
    <property type="entry name" value="TRANSMEMBRANE PROTEIN"/>
    <property type="match status" value="1"/>
</dbReference>
<reference evidence="2 3" key="1">
    <citation type="submission" date="2015-04" db="EMBL/GenBank/DDBJ databases">
        <title>Complete genome sequence of Schizopora paradoxa KUC8140, a cosmopolitan wood degrader in East Asia.</title>
        <authorList>
            <consortium name="DOE Joint Genome Institute"/>
            <person name="Min B."/>
            <person name="Park H."/>
            <person name="Jang Y."/>
            <person name="Kim J.-J."/>
            <person name="Kim K.H."/>
            <person name="Pangilinan J."/>
            <person name="Lipzen A."/>
            <person name="Riley R."/>
            <person name="Grigoriev I.V."/>
            <person name="Spatafora J.W."/>
            <person name="Choi I.-G."/>
        </authorList>
    </citation>
    <scope>NUCLEOTIDE SEQUENCE [LARGE SCALE GENOMIC DNA]</scope>
    <source>
        <strain evidence="2 3">KUC8140</strain>
    </source>
</reference>
<evidence type="ECO:0000256" key="1">
    <source>
        <dbReference type="SAM" id="Phobius"/>
    </source>
</evidence>
<keyword evidence="1" id="KW-0472">Membrane</keyword>
<evidence type="ECO:0008006" key="4">
    <source>
        <dbReference type="Google" id="ProtNLM"/>
    </source>
</evidence>
<dbReference type="AlphaFoldDB" id="A0A0H2RU00"/>
<feature type="transmembrane region" description="Helical" evidence="1">
    <location>
        <begin position="256"/>
        <end position="275"/>
    </location>
</feature>